<gene>
    <name evidence="1" type="ORF">VP01_722g3</name>
</gene>
<proteinExistence type="predicted"/>
<dbReference type="Proteomes" id="UP000037035">
    <property type="component" value="Unassembled WGS sequence"/>
</dbReference>
<name>A0A0L6UE17_9BASI</name>
<dbReference type="EMBL" id="LAVV01012639">
    <property type="protein sequence ID" value="KNZ46472.1"/>
    <property type="molecule type" value="Genomic_DNA"/>
</dbReference>
<reference evidence="1 2" key="1">
    <citation type="submission" date="2015-08" db="EMBL/GenBank/DDBJ databases">
        <title>Next Generation Sequencing and Analysis of the Genome of Puccinia sorghi L Schw, the Causal Agent of Maize Common Rust.</title>
        <authorList>
            <person name="Rochi L."/>
            <person name="Burguener G."/>
            <person name="Darino M."/>
            <person name="Turjanski A."/>
            <person name="Kreff E."/>
            <person name="Dieguez M.J."/>
            <person name="Sacco F."/>
        </authorList>
    </citation>
    <scope>NUCLEOTIDE SEQUENCE [LARGE SCALE GENOMIC DNA]</scope>
    <source>
        <strain evidence="1 2">RO10H11247</strain>
    </source>
</reference>
<dbReference type="AlphaFoldDB" id="A0A0L6UE17"/>
<evidence type="ECO:0000313" key="1">
    <source>
        <dbReference type="EMBL" id="KNZ46472.1"/>
    </source>
</evidence>
<protein>
    <submittedName>
        <fullName evidence="1">Uncharacterized protein</fullName>
    </submittedName>
</protein>
<keyword evidence="2" id="KW-1185">Reference proteome</keyword>
<dbReference type="VEuPathDB" id="FungiDB:VP01_722g3"/>
<comment type="caution">
    <text evidence="1">The sequence shown here is derived from an EMBL/GenBank/DDBJ whole genome shotgun (WGS) entry which is preliminary data.</text>
</comment>
<organism evidence="1 2">
    <name type="scientific">Puccinia sorghi</name>
    <dbReference type="NCBI Taxonomy" id="27349"/>
    <lineage>
        <taxon>Eukaryota</taxon>
        <taxon>Fungi</taxon>
        <taxon>Dikarya</taxon>
        <taxon>Basidiomycota</taxon>
        <taxon>Pucciniomycotina</taxon>
        <taxon>Pucciniomycetes</taxon>
        <taxon>Pucciniales</taxon>
        <taxon>Pucciniaceae</taxon>
        <taxon>Puccinia</taxon>
    </lineage>
</organism>
<evidence type="ECO:0000313" key="2">
    <source>
        <dbReference type="Proteomes" id="UP000037035"/>
    </source>
</evidence>
<accession>A0A0L6UE17</accession>
<sequence length="121" mass="13297">MLIQSGMLPGSAQVVFSVFWNEMAVAAMITLNCVLLKLGKKNLCLLFLFGAVVGKVEQSEEICHPSDIFSLDVYSNLDKGIFSIDKNVIILVPHAHDAFLNITGQPKIIFLCYLPSSILLI</sequence>